<dbReference type="InterPro" id="IPR050389">
    <property type="entry name" value="LysR-type_TF"/>
</dbReference>
<keyword evidence="3" id="KW-0238">DNA-binding</keyword>
<dbReference type="InterPro" id="IPR036390">
    <property type="entry name" value="WH_DNA-bd_sf"/>
</dbReference>
<dbReference type="InterPro" id="IPR037402">
    <property type="entry name" value="YidZ_PBP2"/>
</dbReference>
<evidence type="ECO:0000313" key="7">
    <source>
        <dbReference type="Proteomes" id="UP001219037"/>
    </source>
</evidence>
<dbReference type="Pfam" id="PF00126">
    <property type="entry name" value="HTH_1"/>
    <property type="match status" value="1"/>
</dbReference>
<accession>A0ABY8H7J9</accession>
<keyword evidence="7" id="KW-1185">Reference proteome</keyword>
<evidence type="ECO:0000256" key="2">
    <source>
        <dbReference type="ARBA" id="ARBA00023015"/>
    </source>
</evidence>
<dbReference type="PROSITE" id="PS50931">
    <property type="entry name" value="HTH_LYSR"/>
    <property type="match status" value="1"/>
</dbReference>
<dbReference type="SUPFAM" id="SSF53850">
    <property type="entry name" value="Periplasmic binding protein-like II"/>
    <property type="match status" value="1"/>
</dbReference>
<dbReference type="Pfam" id="PF03466">
    <property type="entry name" value="LysR_substrate"/>
    <property type="match status" value="1"/>
</dbReference>
<protein>
    <submittedName>
        <fullName evidence="6">LysR family transcriptional regulator</fullName>
    </submittedName>
</protein>
<reference evidence="6 7" key="1">
    <citation type="submission" date="2023-04" db="EMBL/GenBank/DDBJ databases">
        <title>Funneling lignin-derived compounds into biodiesel using alkali-halophilic Citricoccus sp. P2.</title>
        <authorList>
            <person name="Luo C.-B."/>
        </authorList>
    </citation>
    <scope>NUCLEOTIDE SEQUENCE [LARGE SCALE GENOMIC DNA]</scope>
    <source>
        <strain evidence="6 7">P2</strain>
    </source>
</reference>
<dbReference type="CDD" id="cd08417">
    <property type="entry name" value="PBP2_Nitroaromatics_like"/>
    <property type="match status" value="1"/>
</dbReference>
<evidence type="ECO:0000256" key="1">
    <source>
        <dbReference type="ARBA" id="ARBA00009437"/>
    </source>
</evidence>
<keyword evidence="4" id="KW-0804">Transcription</keyword>
<name>A0ABY8H7J9_9MICC</name>
<keyword evidence="2" id="KW-0805">Transcription regulation</keyword>
<dbReference type="PANTHER" id="PTHR30118">
    <property type="entry name" value="HTH-TYPE TRANSCRIPTIONAL REGULATOR LEUO-RELATED"/>
    <property type="match status" value="1"/>
</dbReference>
<dbReference type="Gene3D" id="3.40.190.10">
    <property type="entry name" value="Periplasmic binding protein-like II"/>
    <property type="match status" value="2"/>
</dbReference>
<gene>
    <name evidence="6" type="ORF">P8192_03055</name>
</gene>
<dbReference type="SUPFAM" id="SSF46785">
    <property type="entry name" value="Winged helix' DNA-binding domain"/>
    <property type="match status" value="1"/>
</dbReference>
<evidence type="ECO:0000313" key="6">
    <source>
        <dbReference type="EMBL" id="WFP17120.1"/>
    </source>
</evidence>
<dbReference type="InterPro" id="IPR036388">
    <property type="entry name" value="WH-like_DNA-bd_sf"/>
</dbReference>
<dbReference type="Proteomes" id="UP001219037">
    <property type="component" value="Chromosome"/>
</dbReference>
<sequence length="309" mass="34387">MDLNLVRVFAAIYESRSLTAAADRLYVTQSAVSQSLGRLRSSLDNPLFQRRGRFMEPTALAKEIYPAFRDALLGIDGAMDKLTAFDPQHSTRQFRIALSELGEVGWLANIVADIRREAPQVRVRSFLLQQHDIDEWLHRGLADVAIAPAEIPGDLERTPIKTQTYCVVMSADHAVAGEEMTLETYLTTPRVVVASDSSAVHLEAVERRAAAYTEPAVVAQHYASTLSLILQSPDLLAVAPRSLAEGWARSWPIVVKPLPFEMDPIRLAVYRRPGTHEGSGLDWLYRMVLRATIGLPTHFETMGAEERLD</sequence>
<evidence type="ECO:0000256" key="3">
    <source>
        <dbReference type="ARBA" id="ARBA00023125"/>
    </source>
</evidence>
<dbReference type="EMBL" id="CP121252">
    <property type="protein sequence ID" value="WFP17120.1"/>
    <property type="molecule type" value="Genomic_DNA"/>
</dbReference>
<organism evidence="6 7">
    <name type="scientific">Citricoccus muralis</name>
    <dbReference type="NCBI Taxonomy" id="169134"/>
    <lineage>
        <taxon>Bacteria</taxon>
        <taxon>Bacillati</taxon>
        <taxon>Actinomycetota</taxon>
        <taxon>Actinomycetes</taxon>
        <taxon>Micrococcales</taxon>
        <taxon>Micrococcaceae</taxon>
        <taxon>Citricoccus</taxon>
    </lineage>
</organism>
<dbReference type="InterPro" id="IPR005119">
    <property type="entry name" value="LysR_subst-bd"/>
</dbReference>
<dbReference type="Gene3D" id="1.10.10.10">
    <property type="entry name" value="Winged helix-like DNA-binding domain superfamily/Winged helix DNA-binding domain"/>
    <property type="match status" value="1"/>
</dbReference>
<comment type="similarity">
    <text evidence="1">Belongs to the LysR transcriptional regulatory family.</text>
</comment>
<evidence type="ECO:0000256" key="4">
    <source>
        <dbReference type="ARBA" id="ARBA00023163"/>
    </source>
</evidence>
<evidence type="ECO:0000259" key="5">
    <source>
        <dbReference type="PROSITE" id="PS50931"/>
    </source>
</evidence>
<dbReference type="PANTHER" id="PTHR30118:SF15">
    <property type="entry name" value="TRANSCRIPTIONAL REGULATORY PROTEIN"/>
    <property type="match status" value="1"/>
</dbReference>
<proteinExistence type="inferred from homology"/>
<feature type="domain" description="HTH lysR-type" evidence="5">
    <location>
        <begin position="1"/>
        <end position="58"/>
    </location>
</feature>
<dbReference type="PRINTS" id="PR00039">
    <property type="entry name" value="HTHLYSR"/>
</dbReference>
<dbReference type="InterPro" id="IPR000847">
    <property type="entry name" value="LysR_HTH_N"/>
</dbReference>
<dbReference type="RefSeq" id="WP_278158414.1">
    <property type="nucleotide sequence ID" value="NZ_CP121252.1"/>
</dbReference>